<evidence type="ECO:0000313" key="3">
    <source>
        <dbReference type="Proteomes" id="UP000315540"/>
    </source>
</evidence>
<dbReference type="RefSeq" id="WP_140595266.1">
    <property type="nucleotide sequence ID" value="NZ_VFWZ01000006.1"/>
</dbReference>
<feature type="domain" description="Pvc16 N-terminal" evidence="1">
    <location>
        <begin position="5"/>
        <end position="197"/>
    </location>
</feature>
<gene>
    <name evidence="2" type="ORF">FHK87_18510</name>
</gene>
<dbReference type="InterPro" id="IPR025351">
    <property type="entry name" value="Pvc16_N"/>
</dbReference>
<dbReference type="OrthoDB" id="7560784at2"/>
<dbReference type="EMBL" id="VFWZ01000006">
    <property type="protein sequence ID" value="TPN83958.1"/>
    <property type="molecule type" value="Genomic_DNA"/>
</dbReference>
<evidence type="ECO:0000313" key="2">
    <source>
        <dbReference type="EMBL" id="TPN83958.1"/>
    </source>
</evidence>
<protein>
    <submittedName>
        <fullName evidence="2">DUF4255 domain-containing protein</fullName>
    </submittedName>
</protein>
<organism evidence="2 3">
    <name type="scientific">Aquimarina algicola</name>
    <dbReference type="NCBI Taxonomy" id="2589995"/>
    <lineage>
        <taxon>Bacteria</taxon>
        <taxon>Pseudomonadati</taxon>
        <taxon>Bacteroidota</taxon>
        <taxon>Flavobacteriia</taxon>
        <taxon>Flavobacteriales</taxon>
        <taxon>Flavobacteriaceae</taxon>
        <taxon>Aquimarina</taxon>
    </lineage>
</organism>
<accession>A0A504J7S2</accession>
<evidence type="ECO:0000259" key="1">
    <source>
        <dbReference type="Pfam" id="PF14065"/>
    </source>
</evidence>
<dbReference type="AlphaFoldDB" id="A0A504J7S2"/>
<sequence>MIGLVLKLLRDELSNYIVQNKSQGDSIIQSDVILHNIALMDNDGQTDLNNKVVITLVNTEEESTLKNGSNILRTPNGVKYVEPPVFLNLYILVSATLGQDLQDAYEFALERLSLVIQFFQAKKSFTVQNSPFSSISSDSNISEEVKEEIKLNVELYTLTFEQINHLWGSLGGKQVPSAMYKIRLISIKENSGISAPLVEELVNNQNVTNIN</sequence>
<reference evidence="2 3" key="1">
    <citation type="submission" date="2019-06" db="EMBL/GenBank/DDBJ databases">
        <authorList>
            <person name="Meng X."/>
        </authorList>
    </citation>
    <scope>NUCLEOTIDE SEQUENCE [LARGE SCALE GENOMIC DNA]</scope>
    <source>
        <strain evidence="2 3">M625</strain>
    </source>
</reference>
<dbReference type="Proteomes" id="UP000315540">
    <property type="component" value="Unassembled WGS sequence"/>
</dbReference>
<name>A0A504J7S2_9FLAO</name>
<proteinExistence type="predicted"/>
<comment type="caution">
    <text evidence="2">The sequence shown here is derived from an EMBL/GenBank/DDBJ whole genome shotgun (WGS) entry which is preliminary data.</text>
</comment>
<dbReference type="Pfam" id="PF14065">
    <property type="entry name" value="Pvc16_N"/>
    <property type="match status" value="1"/>
</dbReference>
<keyword evidence="3" id="KW-1185">Reference proteome</keyword>